<gene>
    <name evidence="2" type="ORF">SKAU_G00078000</name>
</gene>
<dbReference type="AlphaFoldDB" id="A0A9Q1J464"/>
<name>A0A9Q1J464_SYNKA</name>
<organism evidence="2 3">
    <name type="scientific">Synaphobranchus kaupii</name>
    <name type="common">Kaup's arrowtooth eel</name>
    <dbReference type="NCBI Taxonomy" id="118154"/>
    <lineage>
        <taxon>Eukaryota</taxon>
        <taxon>Metazoa</taxon>
        <taxon>Chordata</taxon>
        <taxon>Craniata</taxon>
        <taxon>Vertebrata</taxon>
        <taxon>Euteleostomi</taxon>
        <taxon>Actinopterygii</taxon>
        <taxon>Neopterygii</taxon>
        <taxon>Teleostei</taxon>
        <taxon>Anguilliformes</taxon>
        <taxon>Synaphobranchidae</taxon>
        <taxon>Synaphobranchus</taxon>
    </lineage>
</organism>
<dbReference type="EMBL" id="JAINUF010000003">
    <property type="protein sequence ID" value="KAJ8367772.1"/>
    <property type="molecule type" value="Genomic_DNA"/>
</dbReference>
<keyword evidence="3" id="KW-1185">Reference proteome</keyword>
<evidence type="ECO:0000313" key="2">
    <source>
        <dbReference type="EMBL" id="KAJ8367772.1"/>
    </source>
</evidence>
<accession>A0A9Q1J464</accession>
<protein>
    <submittedName>
        <fullName evidence="2">Uncharacterized protein</fullName>
    </submittedName>
</protein>
<evidence type="ECO:0000313" key="3">
    <source>
        <dbReference type="Proteomes" id="UP001152622"/>
    </source>
</evidence>
<feature type="region of interest" description="Disordered" evidence="1">
    <location>
        <begin position="76"/>
        <end position="97"/>
    </location>
</feature>
<sequence length="124" mass="12877">MNLPCAVSLVPASFGVVFPGITETTSVAAVQLPALIPGAVPTLSGITPHAWITQTPRITYGSAQLHQGALQNPLSLISSNDSGTGLPHEPPSTSVVLQTEPESTCDASRGRTATAMCISQWREL</sequence>
<reference evidence="2" key="1">
    <citation type="journal article" date="2023" name="Science">
        <title>Genome structures resolve the early diversification of teleost fishes.</title>
        <authorList>
            <person name="Parey E."/>
            <person name="Louis A."/>
            <person name="Montfort J."/>
            <person name="Bouchez O."/>
            <person name="Roques C."/>
            <person name="Iampietro C."/>
            <person name="Lluch J."/>
            <person name="Castinel A."/>
            <person name="Donnadieu C."/>
            <person name="Desvignes T."/>
            <person name="Floi Bucao C."/>
            <person name="Jouanno E."/>
            <person name="Wen M."/>
            <person name="Mejri S."/>
            <person name="Dirks R."/>
            <person name="Jansen H."/>
            <person name="Henkel C."/>
            <person name="Chen W.J."/>
            <person name="Zahm M."/>
            <person name="Cabau C."/>
            <person name="Klopp C."/>
            <person name="Thompson A.W."/>
            <person name="Robinson-Rechavi M."/>
            <person name="Braasch I."/>
            <person name="Lecointre G."/>
            <person name="Bobe J."/>
            <person name="Postlethwait J.H."/>
            <person name="Berthelot C."/>
            <person name="Roest Crollius H."/>
            <person name="Guiguen Y."/>
        </authorList>
    </citation>
    <scope>NUCLEOTIDE SEQUENCE</scope>
    <source>
        <strain evidence="2">WJC10195</strain>
    </source>
</reference>
<dbReference type="Proteomes" id="UP001152622">
    <property type="component" value="Chromosome 3"/>
</dbReference>
<proteinExistence type="predicted"/>
<comment type="caution">
    <text evidence="2">The sequence shown here is derived from an EMBL/GenBank/DDBJ whole genome shotgun (WGS) entry which is preliminary data.</text>
</comment>
<evidence type="ECO:0000256" key="1">
    <source>
        <dbReference type="SAM" id="MobiDB-lite"/>
    </source>
</evidence>